<dbReference type="RefSeq" id="WP_180280269.1">
    <property type="nucleotide sequence ID" value="NZ_JABFDB010000001.1"/>
</dbReference>
<sequence>MLRESLEYLLTPCPRHIRALGYLSESVALGARYRRQSRVWTPHVAACRRFILDAADRVPADGRLLVAGAGRLIELPLHELSGRFAETVLADVVHPLPVRLAAWRVPGVRLWSLDVAGVLGPLHAALTAGGPLPVPPPDGLFDGPPFDLVISCNLLSQLPLLPLDAIEARRPVIDEASRHVFAQALVRAHLRWMRRAGRAAALFTDLESVWLDRAGRAVERDSSLWDIPLPPPDRAWEWDIAPAGEQDRDLALRHRVGAWFDVPNA</sequence>
<accession>A0ABX2T2L0</accession>
<evidence type="ECO:0008006" key="3">
    <source>
        <dbReference type="Google" id="ProtNLM"/>
    </source>
</evidence>
<evidence type="ECO:0000313" key="2">
    <source>
        <dbReference type="Proteomes" id="UP000584642"/>
    </source>
</evidence>
<dbReference type="Proteomes" id="UP000584642">
    <property type="component" value="Unassembled WGS sequence"/>
</dbReference>
<keyword evidence="2" id="KW-1185">Reference proteome</keyword>
<comment type="caution">
    <text evidence="1">The sequence shown here is derived from an EMBL/GenBank/DDBJ whole genome shotgun (WGS) entry which is preliminary data.</text>
</comment>
<name>A0ABX2T2L0_9PROT</name>
<evidence type="ECO:0000313" key="1">
    <source>
        <dbReference type="EMBL" id="NYZ18536.1"/>
    </source>
</evidence>
<protein>
    <recommendedName>
        <fullName evidence="3">Class I SAM-dependent methyltransferase</fullName>
    </recommendedName>
</protein>
<dbReference type="EMBL" id="JABFDB010000001">
    <property type="protein sequence ID" value="NYZ18536.1"/>
    <property type="molecule type" value="Genomic_DNA"/>
</dbReference>
<proteinExistence type="predicted"/>
<gene>
    <name evidence="1" type="ORF">HND93_02325</name>
</gene>
<reference evidence="1 2" key="1">
    <citation type="submission" date="2020-05" db="EMBL/GenBank/DDBJ databases">
        <title>Azospirillum oleiclasticum sp. nov, a nitrogen-fixing and heavy crude oil-emulsifying bacterium isolated from the crude oil of Yumen Oilfield.</title>
        <authorList>
            <person name="Wu D."/>
            <person name="Cai M."/>
            <person name="Zhang X."/>
        </authorList>
    </citation>
    <scope>NUCLEOTIDE SEQUENCE [LARGE SCALE GENOMIC DNA]</scope>
    <source>
        <strain evidence="1 2">ROY-1-1-2</strain>
    </source>
</reference>
<organism evidence="1 2">
    <name type="scientific">Azospirillum oleiclasticum</name>
    <dbReference type="NCBI Taxonomy" id="2735135"/>
    <lineage>
        <taxon>Bacteria</taxon>
        <taxon>Pseudomonadati</taxon>
        <taxon>Pseudomonadota</taxon>
        <taxon>Alphaproteobacteria</taxon>
        <taxon>Rhodospirillales</taxon>
        <taxon>Azospirillaceae</taxon>
        <taxon>Azospirillum</taxon>
    </lineage>
</organism>